<organism evidence="3 4">
    <name type="scientific">Aurantiacibacter xanthus</name>
    <dbReference type="NCBI Taxonomy" id="1784712"/>
    <lineage>
        <taxon>Bacteria</taxon>
        <taxon>Pseudomonadati</taxon>
        <taxon>Pseudomonadota</taxon>
        <taxon>Alphaproteobacteria</taxon>
        <taxon>Sphingomonadales</taxon>
        <taxon>Erythrobacteraceae</taxon>
        <taxon>Aurantiacibacter</taxon>
    </lineage>
</organism>
<dbReference type="Proteomes" id="UP000265366">
    <property type="component" value="Unassembled WGS sequence"/>
</dbReference>
<dbReference type="RefSeq" id="WP_119593376.1">
    <property type="nucleotide sequence ID" value="NZ_QXFM01000113.1"/>
</dbReference>
<keyword evidence="2" id="KW-0812">Transmembrane</keyword>
<proteinExistence type="predicted"/>
<keyword evidence="2" id="KW-1133">Transmembrane helix</keyword>
<dbReference type="OrthoDB" id="7427399at2"/>
<protein>
    <submittedName>
        <fullName evidence="3">Uncharacterized protein</fullName>
    </submittedName>
</protein>
<evidence type="ECO:0000313" key="4">
    <source>
        <dbReference type="Proteomes" id="UP000265366"/>
    </source>
</evidence>
<feature type="region of interest" description="Disordered" evidence="1">
    <location>
        <begin position="124"/>
        <end position="151"/>
    </location>
</feature>
<reference evidence="3 4" key="1">
    <citation type="submission" date="2018-08" db="EMBL/GenBank/DDBJ databases">
        <title>Erythrobacter zhengii sp.nov., a bacterium isolated from deep-sea sediment.</title>
        <authorList>
            <person name="Fang C."/>
            <person name="Wu Y.-H."/>
            <person name="Sun C."/>
            <person name="Wang H."/>
            <person name="Cheng H."/>
            <person name="Meng F.-X."/>
            <person name="Wang C.-S."/>
            <person name="Xu X.-W."/>
        </authorList>
    </citation>
    <scope>NUCLEOTIDE SEQUENCE [LARGE SCALE GENOMIC DNA]</scope>
    <source>
        <strain evidence="3 4">CCTCC AB 2015396</strain>
    </source>
</reference>
<evidence type="ECO:0000313" key="3">
    <source>
        <dbReference type="EMBL" id="RIV83257.1"/>
    </source>
</evidence>
<keyword evidence="4" id="KW-1185">Reference proteome</keyword>
<gene>
    <name evidence="3" type="ORF">D2V17_13775</name>
</gene>
<dbReference type="AlphaFoldDB" id="A0A3A1P6Z4"/>
<evidence type="ECO:0000256" key="1">
    <source>
        <dbReference type="SAM" id="MobiDB-lite"/>
    </source>
</evidence>
<accession>A0A3A1P6Z4</accession>
<evidence type="ECO:0000256" key="2">
    <source>
        <dbReference type="SAM" id="Phobius"/>
    </source>
</evidence>
<feature type="transmembrane region" description="Helical" evidence="2">
    <location>
        <begin position="12"/>
        <end position="31"/>
    </location>
</feature>
<comment type="caution">
    <text evidence="3">The sequence shown here is derived from an EMBL/GenBank/DDBJ whole genome shotgun (WGS) entry which is preliminary data.</text>
</comment>
<dbReference type="EMBL" id="QXFM01000113">
    <property type="protein sequence ID" value="RIV83257.1"/>
    <property type="molecule type" value="Genomic_DNA"/>
</dbReference>
<name>A0A3A1P6Z4_9SPHN</name>
<sequence>MIAVGTETVRGQPVVAMVAVLAVWVSLRLAFWQSPLMLSQAQAEWTIPGALAALPRRLARTGRDGDGAITARYARLETDFRPLVRIELGRMSRETLHSAKTAVVVYPGEPAPYSKRLIRLSPEPAQASEPVPRVSRPSAVASAGPSGDPVFAPRPAAQSRWTASSWLFWRDSNAGGQQAATTPNYGRSQAGVVLAYRLAPESGHRPQLYIRATSALEGPREDGLAAGLSARPVPDVPLRLAAEARVSLRDGTSELRPAVFAVTELAPFALPASMVGEAYAQAGWVGGDFATGFVDAQMRITRALVRSEGFALSAGGGAWAGAQKGTRRLDVGPTVSASFRVSDEVYGRLSADYRVRVAGNAEPASGPALTLSAGF</sequence>
<keyword evidence="2" id="KW-0472">Membrane</keyword>